<dbReference type="AlphaFoldDB" id="A0A1K2F2Z9"/>
<dbReference type="Proteomes" id="UP000181909">
    <property type="component" value="Unassembled WGS sequence"/>
</dbReference>
<name>A0A1K2F2Z9_STRAR</name>
<organism evidence="2 3">
    <name type="scientific">Streptomyces atratus</name>
    <dbReference type="NCBI Taxonomy" id="1893"/>
    <lineage>
        <taxon>Bacteria</taxon>
        <taxon>Bacillati</taxon>
        <taxon>Actinomycetota</taxon>
        <taxon>Actinomycetes</taxon>
        <taxon>Kitasatosporales</taxon>
        <taxon>Streptomycetaceae</taxon>
        <taxon>Streptomyces</taxon>
    </lineage>
</organism>
<reference evidence="2 3" key="1">
    <citation type="submission" date="2016-11" db="EMBL/GenBank/DDBJ databases">
        <authorList>
            <person name="Jaros S."/>
            <person name="Januszkiewicz K."/>
            <person name="Wedrychowicz H."/>
        </authorList>
    </citation>
    <scope>NUCLEOTIDE SEQUENCE [LARGE SCALE GENOMIC DNA]</scope>
    <source>
        <strain evidence="2 3">OK807</strain>
    </source>
</reference>
<dbReference type="OrthoDB" id="3871251at2"/>
<evidence type="ECO:0000313" key="2">
    <source>
        <dbReference type="EMBL" id="SFY42147.1"/>
    </source>
</evidence>
<sequence length="137" mass="15191">MAVAVMSPLVAERIWALPIGAAPVKFLQYLVFRSENGGALPSQREMAVEYKVKPPTVSALMEPLFELNLVLRSRAEGRGGNRYRLHPLAAKYESMTDMEAAFAHALEEMKSGRLPTIQLPEYRAAPPTEGRPDLRIA</sequence>
<accession>A0A1K2F2Z9</accession>
<proteinExistence type="predicted"/>
<feature type="region of interest" description="Disordered" evidence="1">
    <location>
        <begin position="117"/>
        <end position="137"/>
    </location>
</feature>
<gene>
    <name evidence="2" type="ORF">SAMN02787144_102947</name>
</gene>
<evidence type="ECO:0000313" key="3">
    <source>
        <dbReference type="Proteomes" id="UP000181909"/>
    </source>
</evidence>
<dbReference type="RefSeq" id="WP_072488784.1">
    <property type="nucleotide sequence ID" value="NZ_CP108277.1"/>
</dbReference>
<dbReference type="EMBL" id="FPJO01000029">
    <property type="protein sequence ID" value="SFY42147.1"/>
    <property type="molecule type" value="Genomic_DNA"/>
</dbReference>
<dbReference type="STRING" id="1893.SAMN02787144_102947"/>
<protein>
    <submittedName>
        <fullName evidence="2">Uncharacterized protein</fullName>
    </submittedName>
</protein>
<evidence type="ECO:0000256" key="1">
    <source>
        <dbReference type="SAM" id="MobiDB-lite"/>
    </source>
</evidence>